<evidence type="ECO:0000313" key="2">
    <source>
        <dbReference type="EMBL" id="KAL3534523.1"/>
    </source>
</evidence>
<feature type="compositionally biased region" description="Basic and acidic residues" evidence="1">
    <location>
        <begin position="158"/>
        <end position="168"/>
    </location>
</feature>
<dbReference type="Proteomes" id="UP001630127">
    <property type="component" value="Unassembled WGS sequence"/>
</dbReference>
<dbReference type="EMBL" id="JBJUIK010000002">
    <property type="protein sequence ID" value="KAL3534523.1"/>
    <property type="molecule type" value="Genomic_DNA"/>
</dbReference>
<feature type="region of interest" description="Disordered" evidence="1">
    <location>
        <begin position="125"/>
        <end position="168"/>
    </location>
</feature>
<evidence type="ECO:0000256" key="1">
    <source>
        <dbReference type="SAM" id="MobiDB-lite"/>
    </source>
</evidence>
<feature type="compositionally biased region" description="Acidic residues" evidence="1">
    <location>
        <begin position="128"/>
        <end position="139"/>
    </location>
</feature>
<organism evidence="2 3">
    <name type="scientific">Cinchona calisaya</name>
    <dbReference type="NCBI Taxonomy" id="153742"/>
    <lineage>
        <taxon>Eukaryota</taxon>
        <taxon>Viridiplantae</taxon>
        <taxon>Streptophyta</taxon>
        <taxon>Embryophyta</taxon>
        <taxon>Tracheophyta</taxon>
        <taxon>Spermatophyta</taxon>
        <taxon>Magnoliopsida</taxon>
        <taxon>eudicotyledons</taxon>
        <taxon>Gunneridae</taxon>
        <taxon>Pentapetalae</taxon>
        <taxon>asterids</taxon>
        <taxon>lamiids</taxon>
        <taxon>Gentianales</taxon>
        <taxon>Rubiaceae</taxon>
        <taxon>Cinchonoideae</taxon>
        <taxon>Cinchoneae</taxon>
        <taxon>Cinchona</taxon>
    </lineage>
</organism>
<name>A0ABD3ATN1_9GENT</name>
<evidence type="ECO:0000313" key="3">
    <source>
        <dbReference type="Proteomes" id="UP001630127"/>
    </source>
</evidence>
<protein>
    <submittedName>
        <fullName evidence="2">Uncharacterized protein</fullName>
    </submittedName>
</protein>
<sequence>MVNRKDFTYDEESLTVGKRPFPFRKDIINAHYVLPNMEEESEYARFQMRDIDYEERHTRAVQAWVALNAPHGEQTDQEGLWKPPEDIKVNYYSYTPETETRVRTIISYHSQPKDPKPLSWHYIVGIDESNEENEEDDNDIGPSRAEDGDGAGTSGGGQDDRARTSGEA</sequence>
<comment type="caution">
    <text evidence="2">The sequence shown here is derived from an EMBL/GenBank/DDBJ whole genome shotgun (WGS) entry which is preliminary data.</text>
</comment>
<proteinExistence type="predicted"/>
<gene>
    <name evidence="2" type="ORF">ACH5RR_002984</name>
</gene>
<reference evidence="2 3" key="1">
    <citation type="submission" date="2024-11" db="EMBL/GenBank/DDBJ databases">
        <title>A near-complete genome assembly of Cinchona calisaya.</title>
        <authorList>
            <person name="Lian D.C."/>
            <person name="Zhao X.W."/>
            <person name="Wei L."/>
        </authorList>
    </citation>
    <scope>NUCLEOTIDE SEQUENCE [LARGE SCALE GENOMIC DNA]</scope>
    <source>
        <tissue evidence="2">Nenye</tissue>
    </source>
</reference>
<keyword evidence="3" id="KW-1185">Reference proteome</keyword>
<accession>A0ABD3ATN1</accession>
<dbReference type="AlphaFoldDB" id="A0ABD3ATN1"/>